<dbReference type="AlphaFoldDB" id="A0A0R2C972"/>
<evidence type="ECO:0000256" key="1">
    <source>
        <dbReference type="ARBA" id="ARBA00022679"/>
    </source>
</evidence>
<evidence type="ECO:0000313" key="8">
    <source>
        <dbReference type="Proteomes" id="UP000051789"/>
    </source>
</evidence>
<comment type="similarity">
    <text evidence="4">Belongs to the fabD family.</text>
</comment>
<dbReference type="PIRSF" id="PIRSF000446">
    <property type="entry name" value="Mct"/>
    <property type="match status" value="1"/>
</dbReference>
<feature type="active site" evidence="5">
    <location>
        <position position="189"/>
    </location>
</feature>
<comment type="caution">
    <text evidence="7">The sequence shown here is derived from an EMBL/GenBank/DDBJ whole genome shotgun (WGS) entry which is preliminary data.</text>
</comment>
<gene>
    <name evidence="7" type="ORF">FD19_GL000171</name>
</gene>
<organism evidence="7 8">
    <name type="scientific">Lacticaseibacillus thailandensis DSM 22698 = JCM 13996</name>
    <dbReference type="NCBI Taxonomy" id="1423810"/>
    <lineage>
        <taxon>Bacteria</taxon>
        <taxon>Bacillati</taxon>
        <taxon>Bacillota</taxon>
        <taxon>Bacilli</taxon>
        <taxon>Lactobacillales</taxon>
        <taxon>Lactobacillaceae</taxon>
        <taxon>Lacticaseibacillus</taxon>
    </lineage>
</organism>
<keyword evidence="8" id="KW-1185">Reference proteome</keyword>
<evidence type="ECO:0000256" key="2">
    <source>
        <dbReference type="ARBA" id="ARBA00023315"/>
    </source>
</evidence>
<feature type="domain" description="Malonyl-CoA:ACP transacylase (MAT)" evidence="6">
    <location>
        <begin position="6"/>
        <end position="296"/>
    </location>
</feature>
<dbReference type="PANTHER" id="PTHR42681:SF1">
    <property type="entry name" value="MALONYL-COA-ACYL CARRIER PROTEIN TRANSACYLASE, MITOCHONDRIAL"/>
    <property type="match status" value="1"/>
</dbReference>
<dbReference type="PATRIC" id="fig|1423810.4.peg.175"/>
<dbReference type="Gene3D" id="3.30.70.250">
    <property type="entry name" value="Malonyl-CoA ACP transacylase, ACP-binding"/>
    <property type="match status" value="1"/>
</dbReference>
<proteinExistence type="inferred from homology"/>
<feature type="active site" evidence="5">
    <location>
        <position position="84"/>
    </location>
</feature>
<protein>
    <recommendedName>
        <fullName evidence="4">Malonyl CoA-acyl carrier protein transacylase</fullName>
        <ecNumber evidence="4">2.3.1.39</ecNumber>
    </recommendedName>
</protein>
<keyword evidence="1 4" id="KW-0808">Transferase</keyword>
<evidence type="ECO:0000256" key="3">
    <source>
        <dbReference type="ARBA" id="ARBA00048462"/>
    </source>
</evidence>
<dbReference type="RefSeq" id="WP_056968902.1">
    <property type="nucleotide sequence ID" value="NZ_AYZK01000001.1"/>
</dbReference>
<evidence type="ECO:0000256" key="5">
    <source>
        <dbReference type="PIRSR" id="PIRSR000446-1"/>
    </source>
</evidence>
<name>A0A0R2C972_9LACO</name>
<evidence type="ECO:0000256" key="4">
    <source>
        <dbReference type="PIRNR" id="PIRNR000446"/>
    </source>
</evidence>
<dbReference type="EMBL" id="AYZK01000001">
    <property type="protein sequence ID" value="KRM87893.1"/>
    <property type="molecule type" value="Genomic_DNA"/>
</dbReference>
<dbReference type="GO" id="GO:0005829">
    <property type="term" value="C:cytosol"/>
    <property type="evidence" value="ECO:0007669"/>
    <property type="project" value="TreeGrafter"/>
</dbReference>
<dbReference type="Gene3D" id="3.40.366.10">
    <property type="entry name" value="Malonyl-Coenzyme A Acyl Carrier Protein, domain 2"/>
    <property type="match status" value="1"/>
</dbReference>
<dbReference type="InterPro" id="IPR050858">
    <property type="entry name" value="Mal-CoA-ACP_Trans/PKS_FabD"/>
</dbReference>
<dbReference type="Pfam" id="PF00698">
    <property type="entry name" value="Acyl_transf_1"/>
    <property type="match status" value="1"/>
</dbReference>
<keyword evidence="2 4" id="KW-0012">Acyltransferase</keyword>
<dbReference type="GO" id="GO:0004314">
    <property type="term" value="F:[acyl-carrier-protein] S-malonyltransferase activity"/>
    <property type="evidence" value="ECO:0007669"/>
    <property type="project" value="UniProtKB-EC"/>
</dbReference>
<dbReference type="GO" id="GO:0006633">
    <property type="term" value="P:fatty acid biosynthetic process"/>
    <property type="evidence" value="ECO:0007669"/>
    <property type="project" value="TreeGrafter"/>
</dbReference>
<comment type="catalytic activity">
    <reaction evidence="3 4">
        <text>holo-[ACP] + malonyl-CoA = malonyl-[ACP] + CoA</text>
        <dbReference type="Rhea" id="RHEA:41792"/>
        <dbReference type="Rhea" id="RHEA-COMP:9623"/>
        <dbReference type="Rhea" id="RHEA-COMP:9685"/>
        <dbReference type="ChEBI" id="CHEBI:57287"/>
        <dbReference type="ChEBI" id="CHEBI:57384"/>
        <dbReference type="ChEBI" id="CHEBI:64479"/>
        <dbReference type="ChEBI" id="CHEBI:78449"/>
        <dbReference type="EC" id="2.3.1.39"/>
    </reaction>
</comment>
<dbReference type="STRING" id="1423810.FD19_GL000171"/>
<accession>A0A0R2C972</accession>
<reference evidence="7 8" key="1">
    <citation type="journal article" date="2015" name="Genome Announc.">
        <title>Expanding the biotechnology potential of lactobacilli through comparative genomics of 213 strains and associated genera.</title>
        <authorList>
            <person name="Sun Z."/>
            <person name="Harris H.M."/>
            <person name="McCann A."/>
            <person name="Guo C."/>
            <person name="Argimon S."/>
            <person name="Zhang W."/>
            <person name="Yang X."/>
            <person name="Jeffery I.B."/>
            <person name="Cooney J.C."/>
            <person name="Kagawa T.F."/>
            <person name="Liu W."/>
            <person name="Song Y."/>
            <person name="Salvetti E."/>
            <person name="Wrobel A."/>
            <person name="Rasinkangas P."/>
            <person name="Parkhill J."/>
            <person name="Rea M.C."/>
            <person name="O'Sullivan O."/>
            <person name="Ritari J."/>
            <person name="Douillard F.P."/>
            <person name="Paul Ross R."/>
            <person name="Yang R."/>
            <person name="Briner A.E."/>
            <person name="Felis G.E."/>
            <person name="de Vos W.M."/>
            <person name="Barrangou R."/>
            <person name="Klaenhammer T.R."/>
            <person name="Caufield P.W."/>
            <person name="Cui Y."/>
            <person name="Zhang H."/>
            <person name="O'Toole P.W."/>
        </authorList>
    </citation>
    <scope>NUCLEOTIDE SEQUENCE [LARGE SCALE GENOMIC DNA]</scope>
    <source>
        <strain evidence="7 8">DSM 22698</strain>
    </source>
</reference>
<dbReference type="InterPro" id="IPR016035">
    <property type="entry name" value="Acyl_Trfase/lysoPLipase"/>
</dbReference>
<dbReference type="InterPro" id="IPR024925">
    <property type="entry name" value="Malonyl_CoA-ACP_transAc"/>
</dbReference>
<evidence type="ECO:0000313" key="7">
    <source>
        <dbReference type="EMBL" id="KRM87893.1"/>
    </source>
</evidence>
<dbReference type="SMART" id="SM00827">
    <property type="entry name" value="PKS_AT"/>
    <property type="match status" value="1"/>
</dbReference>
<dbReference type="SUPFAM" id="SSF55048">
    <property type="entry name" value="Probable ACP-binding domain of malonyl-CoA ACP transacylase"/>
    <property type="match status" value="1"/>
</dbReference>
<dbReference type="Proteomes" id="UP000051789">
    <property type="component" value="Unassembled WGS sequence"/>
</dbReference>
<dbReference type="PANTHER" id="PTHR42681">
    <property type="entry name" value="MALONYL-COA-ACYL CARRIER PROTEIN TRANSACYLASE, MITOCHONDRIAL"/>
    <property type="match status" value="1"/>
</dbReference>
<dbReference type="EC" id="2.3.1.39" evidence="4"/>
<evidence type="ECO:0000259" key="6">
    <source>
        <dbReference type="SMART" id="SM00827"/>
    </source>
</evidence>
<dbReference type="InterPro" id="IPR001227">
    <property type="entry name" value="Ac_transferase_dom_sf"/>
</dbReference>
<sequence>MAIGYLFAGQGQSVAGLGHDLYQQEATYREVVDEAAAACGCDLADPEVWGQPVQAPVSLYTMSVGIAALLGAELPAPVAVMGLSLGEYAALTAAGSLSLPDGVRVVADRARWMQTAGDQVPGKMAAVMTDQVSTVQTLVQALPGVYVANKNAPRQIVVGGQVAAVDRLLAELAARGIKRVRSLNVVASHTPLMQTAADRLAARLQAVHLAPPRIPVISNTTGKPFTTATVKATLVNQLTHTTNFAGGLLALADLGVDQFVEIGPGRTLSGFVRQTLPRAARYQVHDVATFNQVRTELGVISDWQ</sequence>
<dbReference type="SUPFAM" id="SSF52151">
    <property type="entry name" value="FabD/lysophospholipase-like"/>
    <property type="match status" value="1"/>
</dbReference>
<dbReference type="InterPro" id="IPR014043">
    <property type="entry name" value="Acyl_transferase_dom"/>
</dbReference>
<dbReference type="InterPro" id="IPR016036">
    <property type="entry name" value="Malonyl_transacylase_ACP-bd"/>
</dbReference>